<name>A0AB34FE74_9HYPO</name>
<feature type="compositionally biased region" description="Polar residues" evidence="10">
    <location>
        <begin position="124"/>
        <end position="138"/>
    </location>
</feature>
<dbReference type="Gene3D" id="3.30.160.60">
    <property type="entry name" value="Classic Zinc Finger"/>
    <property type="match status" value="2"/>
</dbReference>
<dbReference type="SMART" id="SM00355">
    <property type="entry name" value="ZnF_C2H2"/>
    <property type="match status" value="2"/>
</dbReference>
<dbReference type="InterPro" id="IPR036236">
    <property type="entry name" value="Znf_C2H2_sf"/>
</dbReference>
<evidence type="ECO:0000256" key="8">
    <source>
        <dbReference type="ARBA" id="ARBA00023242"/>
    </source>
</evidence>
<keyword evidence="13" id="KW-1185">Reference proteome</keyword>
<protein>
    <submittedName>
        <fullName evidence="12">Zinc finger, c2H2 type domain-containing protein</fullName>
    </submittedName>
</protein>
<proteinExistence type="predicted"/>
<dbReference type="FunFam" id="3.30.160.60:FF:000181">
    <property type="entry name" value="C2H2 type zinc finger protein"/>
    <property type="match status" value="1"/>
</dbReference>
<dbReference type="PROSITE" id="PS00028">
    <property type="entry name" value="ZINC_FINGER_C2H2_1"/>
    <property type="match status" value="2"/>
</dbReference>
<evidence type="ECO:0000256" key="7">
    <source>
        <dbReference type="ARBA" id="ARBA00023163"/>
    </source>
</evidence>
<evidence type="ECO:0000313" key="12">
    <source>
        <dbReference type="EMBL" id="KAJ6437116.1"/>
    </source>
</evidence>
<keyword evidence="3" id="KW-0677">Repeat</keyword>
<evidence type="ECO:0000256" key="10">
    <source>
        <dbReference type="SAM" id="MobiDB-lite"/>
    </source>
</evidence>
<dbReference type="Pfam" id="PF00096">
    <property type="entry name" value="zf-C2H2"/>
    <property type="match status" value="2"/>
</dbReference>
<dbReference type="GO" id="GO:0008270">
    <property type="term" value="F:zinc ion binding"/>
    <property type="evidence" value="ECO:0007669"/>
    <property type="project" value="UniProtKB-KW"/>
</dbReference>
<evidence type="ECO:0000256" key="2">
    <source>
        <dbReference type="ARBA" id="ARBA00022723"/>
    </source>
</evidence>
<comment type="caution">
    <text evidence="12">The sequence shown here is derived from an EMBL/GenBank/DDBJ whole genome shotgun (WGS) entry which is preliminary data.</text>
</comment>
<feature type="region of interest" description="Disordered" evidence="10">
    <location>
        <begin position="111"/>
        <end position="138"/>
    </location>
</feature>
<dbReference type="Proteomes" id="UP001163105">
    <property type="component" value="Unassembled WGS sequence"/>
</dbReference>
<keyword evidence="6" id="KW-0805">Transcription regulation</keyword>
<evidence type="ECO:0000256" key="5">
    <source>
        <dbReference type="ARBA" id="ARBA00022833"/>
    </source>
</evidence>
<evidence type="ECO:0000313" key="13">
    <source>
        <dbReference type="Proteomes" id="UP001163105"/>
    </source>
</evidence>
<evidence type="ECO:0000259" key="11">
    <source>
        <dbReference type="PROSITE" id="PS50157"/>
    </source>
</evidence>
<keyword evidence="2" id="KW-0479">Metal-binding</keyword>
<feature type="compositionally biased region" description="Basic and acidic residues" evidence="10">
    <location>
        <begin position="245"/>
        <end position="263"/>
    </location>
</feature>
<dbReference type="SUPFAM" id="SSF57667">
    <property type="entry name" value="beta-beta-alpha zinc fingers"/>
    <property type="match status" value="1"/>
</dbReference>
<dbReference type="PROSITE" id="PS50157">
    <property type="entry name" value="ZINC_FINGER_C2H2_2"/>
    <property type="match status" value="3"/>
</dbReference>
<gene>
    <name evidence="12" type="primary">CRZ1</name>
    <name evidence="12" type="ORF">O9K51_10415</name>
</gene>
<keyword evidence="7" id="KW-0804">Transcription</keyword>
<dbReference type="GO" id="GO:0005634">
    <property type="term" value="C:nucleus"/>
    <property type="evidence" value="ECO:0007669"/>
    <property type="project" value="UniProtKB-SubCell"/>
</dbReference>
<feature type="domain" description="C2H2-type" evidence="11">
    <location>
        <begin position="43"/>
        <end position="70"/>
    </location>
</feature>
<comment type="subcellular location">
    <subcellularLocation>
        <location evidence="1">Nucleus</location>
    </subcellularLocation>
</comment>
<evidence type="ECO:0000256" key="9">
    <source>
        <dbReference type="PROSITE-ProRule" id="PRU00042"/>
    </source>
</evidence>
<reference evidence="12" key="1">
    <citation type="submission" date="2023-01" db="EMBL/GenBank/DDBJ databases">
        <title>The growth and conidiation of Purpureocillium lavendulum are regulated by nitrogen source and histone H3K14 acetylation.</title>
        <authorList>
            <person name="Tang P."/>
            <person name="Han J."/>
            <person name="Zhang C."/>
            <person name="Tang P."/>
            <person name="Qi F."/>
            <person name="Zhang K."/>
            <person name="Liang L."/>
        </authorList>
    </citation>
    <scope>NUCLEOTIDE SEQUENCE</scope>
    <source>
        <strain evidence="12">YMF1.00683</strain>
    </source>
</reference>
<dbReference type="PANTHER" id="PTHR24394">
    <property type="entry name" value="ZINC FINGER PROTEIN"/>
    <property type="match status" value="1"/>
</dbReference>
<sequence>MATKTASSQKVPANRTCPLCFKQFTRSYNLRSHLRTHKNERPYKCNVCSKAFARQHDRKRHERLHLGQMRFVCRGDLELGGQWGCGRAFSREDGLARHLRSDIGSECIRPLLDQERKQHRRRSSPVTTGSTSPATTIAQQPIAGAESLAAIATPMDLDPNLTYPYLVTGMGWTSMVPVFAALPPQYPTLATVSWSPSRSVDPAFMSNTLFDFGGGRTSEAGTRTPDAGAYTKWWSSYTEASGVAKLKERREGPDEGHLHDSSG</sequence>
<dbReference type="EMBL" id="JAQHRD010000014">
    <property type="protein sequence ID" value="KAJ6437116.1"/>
    <property type="molecule type" value="Genomic_DNA"/>
</dbReference>
<keyword evidence="5" id="KW-0862">Zinc</keyword>
<dbReference type="AlphaFoldDB" id="A0AB34FE74"/>
<keyword evidence="8" id="KW-0539">Nucleus</keyword>
<evidence type="ECO:0000256" key="4">
    <source>
        <dbReference type="ARBA" id="ARBA00022771"/>
    </source>
</evidence>
<accession>A0AB34FE74</accession>
<dbReference type="PANTHER" id="PTHR24394:SF44">
    <property type="entry name" value="ZINC FINGER PROTEIN 271-LIKE"/>
    <property type="match status" value="1"/>
</dbReference>
<evidence type="ECO:0000256" key="3">
    <source>
        <dbReference type="ARBA" id="ARBA00022737"/>
    </source>
</evidence>
<evidence type="ECO:0000256" key="6">
    <source>
        <dbReference type="ARBA" id="ARBA00023015"/>
    </source>
</evidence>
<dbReference type="GO" id="GO:0000981">
    <property type="term" value="F:DNA-binding transcription factor activity, RNA polymerase II-specific"/>
    <property type="evidence" value="ECO:0007669"/>
    <property type="project" value="TreeGrafter"/>
</dbReference>
<organism evidence="12 13">
    <name type="scientific">Purpureocillium lavendulum</name>
    <dbReference type="NCBI Taxonomy" id="1247861"/>
    <lineage>
        <taxon>Eukaryota</taxon>
        <taxon>Fungi</taxon>
        <taxon>Dikarya</taxon>
        <taxon>Ascomycota</taxon>
        <taxon>Pezizomycotina</taxon>
        <taxon>Sordariomycetes</taxon>
        <taxon>Hypocreomycetidae</taxon>
        <taxon>Hypocreales</taxon>
        <taxon>Ophiocordycipitaceae</taxon>
        <taxon>Purpureocillium</taxon>
    </lineage>
</organism>
<feature type="domain" description="C2H2-type" evidence="11">
    <location>
        <begin position="15"/>
        <end position="42"/>
    </location>
</feature>
<evidence type="ECO:0000256" key="1">
    <source>
        <dbReference type="ARBA" id="ARBA00004123"/>
    </source>
</evidence>
<feature type="domain" description="C2H2-type" evidence="11">
    <location>
        <begin position="71"/>
        <end position="107"/>
    </location>
</feature>
<keyword evidence="4 9" id="KW-0863">Zinc-finger</keyword>
<dbReference type="GO" id="GO:0071248">
    <property type="term" value="P:cellular response to metal ion"/>
    <property type="evidence" value="ECO:0007669"/>
    <property type="project" value="UniProtKB-ARBA"/>
</dbReference>
<dbReference type="InterPro" id="IPR013087">
    <property type="entry name" value="Znf_C2H2_type"/>
</dbReference>
<feature type="region of interest" description="Disordered" evidence="10">
    <location>
        <begin position="243"/>
        <end position="263"/>
    </location>
</feature>